<dbReference type="Pfam" id="PF01451">
    <property type="entry name" value="LMWPc"/>
    <property type="match status" value="1"/>
</dbReference>
<dbReference type="PANTHER" id="PTHR11717:SF31">
    <property type="entry name" value="LOW MOLECULAR WEIGHT PROTEIN-TYROSINE-PHOSPHATASE ETP-RELATED"/>
    <property type="match status" value="1"/>
</dbReference>
<dbReference type="SMART" id="SM00226">
    <property type="entry name" value="LMWPc"/>
    <property type="match status" value="1"/>
</dbReference>
<dbReference type="EMBL" id="VIGC01000013">
    <property type="protein sequence ID" value="TQE95522.1"/>
    <property type="molecule type" value="Genomic_DNA"/>
</dbReference>
<evidence type="ECO:0000259" key="5">
    <source>
        <dbReference type="SMART" id="SM00226"/>
    </source>
</evidence>
<keyword evidence="2" id="KW-0378">Hydrolase</keyword>
<dbReference type="CDD" id="cd16344">
    <property type="entry name" value="LMWPAP"/>
    <property type="match status" value="1"/>
</dbReference>
<dbReference type="Proteomes" id="UP000317371">
    <property type="component" value="Unassembled WGS sequence"/>
</dbReference>
<reference evidence="6 7" key="1">
    <citation type="submission" date="2019-06" db="EMBL/GenBank/DDBJ databases">
        <title>Genome sequence of Litorilinea aerophila BAA-2444.</title>
        <authorList>
            <person name="Maclea K.S."/>
            <person name="Maurais E.G."/>
            <person name="Iannazzi L.C."/>
        </authorList>
    </citation>
    <scope>NUCLEOTIDE SEQUENCE [LARGE SCALE GENOMIC DNA]</scope>
    <source>
        <strain evidence="6 7">ATCC BAA-2444</strain>
    </source>
</reference>
<dbReference type="PRINTS" id="PR00719">
    <property type="entry name" value="LMWPTPASE"/>
</dbReference>
<feature type="active site" description="Proton donor" evidence="4">
    <location>
        <position position="125"/>
    </location>
</feature>
<gene>
    <name evidence="6" type="ORF">FKZ61_11815</name>
</gene>
<dbReference type="RefSeq" id="WP_141610341.1">
    <property type="nucleotide sequence ID" value="NZ_VIGC02000013.1"/>
</dbReference>
<sequence>MSTPSYSVLFVCTANRCRSPMAEALLRLQVAAAGETGDWLIASAGTWAVDGQPAMPNTVAVMREWGVDLSHHRSRSLTPSLLQAFRLILAMTAGHQEALLTEFPECAPRLMLMSELIGRRFDILDPVTGPLEEYRNTARELDKILRQGMPLLRRRARE</sequence>
<dbReference type="OrthoDB" id="9784339at2"/>
<name>A0A540VFP8_9CHLR</name>
<proteinExistence type="inferred from homology"/>
<dbReference type="GO" id="GO:0004725">
    <property type="term" value="F:protein tyrosine phosphatase activity"/>
    <property type="evidence" value="ECO:0007669"/>
    <property type="project" value="InterPro"/>
</dbReference>
<evidence type="ECO:0000256" key="4">
    <source>
        <dbReference type="PIRSR" id="PIRSR617867-1"/>
    </source>
</evidence>
<dbReference type="Gene3D" id="3.40.50.2300">
    <property type="match status" value="1"/>
</dbReference>
<organism evidence="6 7">
    <name type="scientific">Litorilinea aerophila</name>
    <dbReference type="NCBI Taxonomy" id="1204385"/>
    <lineage>
        <taxon>Bacteria</taxon>
        <taxon>Bacillati</taxon>
        <taxon>Chloroflexota</taxon>
        <taxon>Caldilineae</taxon>
        <taxon>Caldilineales</taxon>
        <taxon>Caldilineaceae</taxon>
        <taxon>Litorilinea</taxon>
    </lineage>
</organism>
<evidence type="ECO:0000256" key="2">
    <source>
        <dbReference type="ARBA" id="ARBA00022801"/>
    </source>
</evidence>
<accession>A0A540VFP8</accession>
<keyword evidence="3" id="KW-0904">Protein phosphatase</keyword>
<feature type="active site" evidence="4">
    <location>
        <position position="18"/>
    </location>
</feature>
<dbReference type="InParanoid" id="A0A540VFP8"/>
<dbReference type="InterPro" id="IPR023485">
    <property type="entry name" value="Ptyr_pPase"/>
</dbReference>
<dbReference type="PANTHER" id="PTHR11717">
    <property type="entry name" value="LOW MOLECULAR WEIGHT PROTEIN TYROSINE PHOSPHATASE"/>
    <property type="match status" value="1"/>
</dbReference>
<dbReference type="FunCoup" id="A0A540VFP8">
    <property type="interactions" value="1"/>
</dbReference>
<evidence type="ECO:0000313" key="7">
    <source>
        <dbReference type="Proteomes" id="UP000317371"/>
    </source>
</evidence>
<comment type="caution">
    <text evidence="6">The sequence shown here is derived from an EMBL/GenBank/DDBJ whole genome shotgun (WGS) entry which is preliminary data.</text>
</comment>
<evidence type="ECO:0000313" key="6">
    <source>
        <dbReference type="EMBL" id="TQE95522.1"/>
    </source>
</evidence>
<keyword evidence="7" id="KW-1185">Reference proteome</keyword>
<protein>
    <submittedName>
        <fullName evidence="6">Low molecular weight protein arginine phosphatase</fullName>
    </submittedName>
</protein>
<dbReference type="InterPro" id="IPR036196">
    <property type="entry name" value="Ptyr_pPase_sf"/>
</dbReference>
<feature type="active site" description="Nucleophile" evidence="4">
    <location>
        <position position="12"/>
    </location>
</feature>
<comment type="similarity">
    <text evidence="1">Belongs to the low molecular weight phosphotyrosine protein phosphatase family.</text>
</comment>
<dbReference type="InterPro" id="IPR050438">
    <property type="entry name" value="LMW_PTPase"/>
</dbReference>
<dbReference type="InterPro" id="IPR017867">
    <property type="entry name" value="Tyr_phospatase_low_mol_wt"/>
</dbReference>
<dbReference type="SUPFAM" id="SSF52788">
    <property type="entry name" value="Phosphotyrosine protein phosphatases I"/>
    <property type="match status" value="1"/>
</dbReference>
<dbReference type="AlphaFoldDB" id="A0A540VFP8"/>
<feature type="domain" description="Phosphotyrosine protein phosphatase I" evidence="5">
    <location>
        <begin position="6"/>
        <end position="151"/>
    </location>
</feature>
<evidence type="ECO:0000256" key="3">
    <source>
        <dbReference type="ARBA" id="ARBA00022912"/>
    </source>
</evidence>
<evidence type="ECO:0000256" key="1">
    <source>
        <dbReference type="ARBA" id="ARBA00011063"/>
    </source>
</evidence>